<accession>A0ABR8W4X1</accession>
<protein>
    <submittedName>
        <fullName evidence="5">Aldo/keto reductase</fullName>
    </submittedName>
</protein>
<comment type="similarity">
    <text evidence="1">Belongs to the aldo/keto reductase family.</text>
</comment>
<dbReference type="InterPro" id="IPR018170">
    <property type="entry name" value="Aldo/ket_reductase_CS"/>
</dbReference>
<keyword evidence="6" id="KW-1185">Reference proteome</keyword>
<reference evidence="5 6" key="1">
    <citation type="submission" date="2020-08" db="EMBL/GenBank/DDBJ databases">
        <title>A Genomic Blueprint of the Chicken Gut Microbiome.</title>
        <authorList>
            <person name="Gilroy R."/>
            <person name="Ravi A."/>
            <person name="Getino M."/>
            <person name="Pursley I."/>
            <person name="Horton D.L."/>
            <person name="Alikhan N.-F."/>
            <person name="Baker D."/>
            <person name="Gharbi K."/>
            <person name="Hall N."/>
            <person name="Watson M."/>
            <person name="Adriaenssens E.M."/>
            <person name="Foster-Nyarko E."/>
            <person name="Jarju S."/>
            <person name="Secka A."/>
            <person name="Antonio M."/>
            <person name="Oren A."/>
            <person name="Chaudhuri R."/>
            <person name="La Ragione R.M."/>
            <person name="Hildebrand F."/>
            <person name="Pallen M.J."/>
        </authorList>
    </citation>
    <scope>NUCLEOTIDE SEQUENCE [LARGE SCALE GENOMIC DNA]</scope>
    <source>
        <strain evidence="5 6">Re1</strain>
    </source>
</reference>
<comment type="caution">
    <text evidence="5">The sequence shown here is derived from an EMBL/GenBank/DDBJ whole genome shotgun (WGS) entry which is preliminary data.</text>
</comment>
<dbReference type="InterPro" id="IPR036812">
    <property type="entry name" value="NAD(P)_OxRdtase_dom_sf"/>
</dbReference>
<evidence type="ECO:0000256" key="2">
    <source>
        <dbReference type="ARBA" id="ARBA00022857"/>
    </source>
</evidence>
<dbReference type="SUPFAM" id="SSF51430">
    <property type="entry name" value="NAD(P)-linked oxidoreductase"/>
    <property type="match status" value="1"/>
</dbReference>
<sequence length="272" mass="29942">MPASLPLNDGTRLPSLGFGLYKVPIEQTAQVVTAGIDAGYRLVDGAQFYGNERELGEAIRSSRRRDELLVASKFWGDPAQSAGQALADFARSERDLGIGPLDLYLIHWPRSARGAFVDVWRALIDLRHDGRVRTIGVANFEIEDLRRLIDETGVAPALNQVESHPWLPQHELRAFHAEHGIVTQAWSPLGRGRLLDDPTLADIAAKHSVAVAQVILRWHMELGGAAVVKSVHPERLRQNLDLDGFVLDAADLSAIAALETGERTGTHPRDRQ</sequence>
<keyword evidence="3" id="KW-0560">Oxidoreductase</keyword>
<dbReference type="PROSITE" id="PS00063">
    <property type="entry name" value="ALDOKETO_REDUCTASE_3"/>
    <property type="match status" value="1"/>
</dbReference>
<proteinExistence type="inferred from homology"/>
<evidence type="ECO:0000313" key="5">
    <source>
        <dbReference type="EMBL" id="MBD8012055.1"/>
    </source>
</evidence>
<dbReference type="PROSITE" id="PS00798">
    <property type="entry name" value="ALDOKETO_REDUCTASE_1"/>
    <property type="match status" value="1"/>
</dbReference>
<dbReference type="PANTHER" id="PTHR43827">
    <property type="entry name" value="2,5-DIKETO-D-GLUCONIC ACID REDUCTASE"/>
    <property type="match status" value="1"/>
</dbReference>
<evidence type="ECO:0000259" key="4">
    <source>
        <dbReference type="Pfam" id="PF00248"/>
    </source>
</evidence>
<dbReference type="PIRSF" id="PIRSF000097">
    <property type="entry name" value="AKR"/>
    <property type="match status" value="1"/>
</dbReference>
<evidence type="ECO:0000256" key="3">
    <source>
        <dbReference type="ARBA" id="ARBA00023002"/>
    </source>
</evidence>
<evidence type="ECO:0000313" key="6">
    <source>
        <dbReference type="Proteomes" id="UP000611521"/>
    </source>
</evidence>
<dbReference type="PRINTS" id="PR00069">
    <property type="entry name" value="ALDKETRDTASE"/>
</dbReference>
<gene>
    <name evidence="5" type="ORF">H9633_07050</name>
</gene>
<feature type="domain" description="NADP-dependent oxidoreductase" evidence="4">
    <location>
        <begin position="22"/>
        <end position="258"/>
    </location>
</feature>
<dbReference type="InterPro" id="IPR020471">
    <property type="entry name" value="AKR"/>
</dbReference>
<name>A0ABR8W4X1_9MICO</name>
<dbReference type="Proteomes" id="UP000611521">
    <property type="component" value="Unassembled WGS sequence"/>
</dbReference>
<dbReference type="Gene3D" id="3.20.20.100">
    <property type="entry name" value="NADP-dependent oxidoreductase domain"/>
    <property type="match status" value="1"/>
</dbReference>
<evidence type="ECO:0000256" key="1">
    <source>
        <dbReference type="ARBA" id="ARBA00007905"/>
    </source>
</evidence>
<dbReference type="EMBL" id="JACSPX010000001">
    <property type="protein sequence ID" value="MBD8012055.1"/>
    <property type="molecule type" value="Genomic_DNA"/>
</dbReference>
<dbReference type="PANTHER" id="PTHR43827:SF3">
    <property type="entry name" value="NADP-DEPENDENT OXIDOREDUCTASE DOMAIN-CONTAINING PROTEIN"/>
    <property type="match status" value="1"/>
</dbReference>
<organism evidence="5 6">
    <name type="scientific">Microbacterium commune</name>
    <dbReference type="NCBI Taxonomy" id="2762219"/>
    <lineage>
        <taxon>Bacteria</taxon>
        <taxon>Bacillati</taxon>
        <taxon>Actinomycetota</taxon>
        <taxon>Actinomycetes</taxon>
        <taxon>Micrococcales</taxon>
        <taxon>Microbacteriaceae</taxon>
        <taxon>Microbacterium</taxon>
    </lineage>
</organism>
<dbReference type="InterPro" id="IPR023210">
    <property type="entry name" value="NADP_OxRdtase_dom"/>
</dbReference>
<keyword evidence="2" id="KW-0521">NADP</keyword>
<dbReference type="RefSeq" id="WP_191712586.1">
    <property type="nucleotide sequence ID" value="NZ_JACSPX010000001.1"/>
</dbReference>
<dbReference type="Pfam" id="PF00248">
    <property type="entry name" value="Aldo_ket_red"/>
    <property type="match status" value="1"/>
</dbReference>